<organism evidence="1">
    <name type="scientific">Serratia marcescens</name>
    <dbReference type="NCBI Taxonomy" id="615"/>
    <lineage>
        <taxon>Bacteria</taxon>
        <taxon>Pseudomonadati</taxon>
        <taxon>Pseudomonadota</taxon>
        <taxon>Gammaproteobacteria</taxon>
        <taxon>Enterobacterales</taxon>
        <taxon>Yersiniaceae</taxon>
        <taxon>Serratia</taxon>
    </lineage>
</organism>
<proteinExistence type="predicted"/>
<dbReference type="Gene3D" id="1.20.1440.100">
    <property type="entry name" value="SG protein - dephosphorylation function"/>
    <property type="match status" value="1"/>
</dbReference>
<dbReference type="GO" id="GO:0016787">
    <property type="term" value="F:hydrolase activity"/>
    <property type="evidence" value="ECO:0007669"/>
    <property type="project" value="UniProtKB-KW"/>
</dbReference>
<dbReference type="InterPro" id="IPR023214">
    <property type="entry name" value="HAD_sf"/>
</dbReference>
<gene>
    <name evidence="1" type="ORF">J4732_13680</name>
</gene>
<name>A0A939NP87_SERMA</name>
<dbReference type="EMBL" id="JAGETR010000083">
    <property type="protein sequence ID" value="MBO2006990.1"/>
    <property type="molecule type" value="Genomic_DNA"/>
</dbReference>
<dbReference type="Gene3D" id="3.40.50.1000">
    <property type="entry name" value="HAD superfamily/HAD-like"/>
    <property type="match status" value="1"/>
</dbReference>
<accession>A0A939NP87</accession>
<protein>
    <submittedName>
        <fullName evidence="1">Haloacid dehalogenase-like hydrolase</fullName>
    </submittedName>
</protein>
<reference evidence="1" key="1">
    <citation type="submission" date="2021-03" db="EMBL/GenBank/DDBJ databases">
        <title>Molecular epidemiology and mechanisms of colistin and carbapenem resistance in Enterobacteriaceae from clinical isolates, the environment and porcine samples in Pretoria, South Africa.</title>
        <authorList>
            <person name="Bogoshi D."/>
            <person name="Mbelle N.M."/>
            <person name="Naidoo V."/>
            <person name="Osei Sekyere J."/>
        </authorList>
    </citation>
    <scope>NUCLEOTIDE SEQUENCE</scope>
    <source>
        <strain evidence="1">C080</strain>
    </source>
</reference>
<sequence length="161" mass="17806">MDPAGWSASFAPAELELQEQQLMQLYYQGKLSMEDYMQATLAPLDRPERANRGRLGATLHSPRYPAARLPAAVNACSGTASAATASGDLRHRRLVAPIAEQLGADDALAIGVEISDGRFTGNTYGTMTYQQGKVIRLQHWLAQHPHLKFRTQPRPQRLPQR</sequence>
<dbReference type="AlphaFoldDB" id="A0A939NP87"/>
<keyword evidence="1" id="KW-0378">Hydrolase</keyword>
<evidence type="ECO:0000313" key="1">
    <source>
        <dbReference type="EMBL" id="MBO2006990.1"/>
    </source>
</evidence>
<dbReference type="Pfam" id="PF12710">
    <property type="entry name" value="HAD"/>
    <property type="match status" value="1"/>
</dbReference>
<comment type="caution">
    <text evidence="1">The sequence shown here is derived from an EMBL/GenBank/DDBJ whole genome shotgun (WGS) entry which is preliminary data.</text>
</comment>